<dbReference type="PANTHER" id="PTHR47272">
    <property type="entry name" value="DDE_TNP_1_7 DOMAIN-CONTAINING PROTEIN"/>
    <property type="match status" value="1"/>
</dbReference>
<organism evidence="2 3">
    <name type="scientific">Rhipicephalus microplus</name>
    <name type="common">Cattle tick</name>
    <name type="synonym">Boophilus microplus</name>
    <dbReference type="NCBI Taxonomy" id="6941"/>
    <lineage>
        <taxon>Eukaryota</taxon>
        <taxon>Metazoa</taxon>
        <taxon>Ecdysozoa</taxon>
        <taxon>Arthropoda</taxon>
        <taxon>Chelicerata</taxon>
        <taxon>Arachnida</taxon>
        <taxon>Acari</taxon>
        <taxon>Parasitiformes</taxon>
        <taxon>Ixodida</taxon>
        <taxon>Ixodoidea</taxon>
        <taxon>Ixodidae</taxon>
        <taxon>Rhipicephalinae</taxon>
        <taxon>Rhipicephalus</taxon>
        <taxon>Boophilus</taxon>
    </lineage>
</organism>
<feature type="domain" description="PiggyBac transposable element-derived protein" evidence="1">
    <location>
        <begin position="1"/>
        <end position="116"/>
    </location>
</feature>
<dbReference type="AlphaFoldDB" id="A0A9J6E306"/>
<dbReference type="Proteomes" id="UP000821866">
    <property type="component" value="Chromosome 4"/>
</dbReference>
<keyword evidence="3" id="KW-1185">Reference proteome</keyword>
<accession>A0A9J6E306</accession>
<dbReference type="EMBL" id="JABSTU010000006">
    <property type="protein sequence ID" value="KAH8028424.1"/>
    <property type="molecule type" value="Genomic_DNA"/>
</dbReference>
<comment type="caution">
    <text evidence="2">The sequence shown here is derived from an EMBL/GenBank/DDBJ whole genome shotgun (WGS) entry which is preliminary data.</text>
</comment>
<gene>
    <name evidence="2" type="ORF">HPB51_016591</name>
</gene>
<dbReference type="InterPro" id="IPR029526">
    <property type="entry name" value="PGBD"/>
</dbReference>
<dbReference type="Pfam" id="PF13843">
    <property type="entry name" value="DDE_Tnp_1_7"/>
    <property type="match status" value="1"/>
</dbReference>
<proteinExistence type="predicted"/>
<sequence length="178" mass="20160">MVPFTGRTQLHQYVRGKPYPTGLKNFVLADRLGRILDFEIYQGATTPIPSKHKDIGISGGIVMRLAETMPPWEDRVLCFDRFFTSVPLIERLLKQGMFGHGTVMTNRIRTTLKSDKELLDDGRGSSHEKLAQLQGRHQRGRLHKEPSAASARLQDAVSRSSYQKLRRKKTPWTAISGC</sequence>
<reference evidence="2" key="1">
    <citation type="journal article" date="2020" name="Cell">
        <title>Large-Scale Comparative Analyses of Tick Genomes Elucidate Their Genetic Diversity and Vector Capacities.</title>
        <authorList>
            <consortium name="Tick Genome and Microbiome Consortium (TIGMIC)"/>
            <person name="Jia N."/>
            <person name="Wang J."/>
            <person name="Shi W."/>
            <person name="Du L."/>
            <person name="Sun Y."/>
            <person name="Zhan W."/>
            <person name="Jiang J.F."/>
            <person name="Wang Q."/>
            <person name="Zhang B."/>
            <person name="Ji P."/>
            <person name="Bell-Sakyi L."/>
            <person name="Cui X.M."/>
            <person name="Yuan T.T."/>
            <person name="Jiang B.G."/>
            <person name="Yang W.F."/>
            <person name="Lam T.T."/>
            <person name="Chang Q.C."/>
            <person name="Ding S.J."/>
            <person name="Wang X.J."/>
            <person name="Zhu J.G."/>
            <person name="Ruan X.D."/>
            <person name="Zhao L."/>
            <person name="Wei J.T."/>
            <person name="Ye R.Z."/>
            <person name="Que T.C."/>
            <person name="Du C.H."/>
            <person name="Zhou Y.H."/>
            <person name="Cheng J.X."/>
            <person name="Dai P.F."/>
            <person name="Guo W.B."/>
            <person name="Han X.H."/>
            <person name="Huang E.J."/>
            <person name="Li L.F."/>
            <person name="Wei W."/>
            <person name="Gao Y.C."/>
            <person name="Liu J.Z."/>
            <person name="Shao H.Z."/>
            <person name="Wang X."/>
            <person name="Wang C.C."/>
            <person name="Yang T.C."/>
            <person name="Huo Q.B."/>
            <person name="Li W."/>
            <person name="Chen H.Y."/>
            <person name="Chen S.E."/>
            <person name="Zhou L.G."/>
            <person name="Ni X.B."/>
            <person name="Tian J.H."/>
            <person name="Sheng Y."/>
            <person name="Liu T."/>
            <person name="Pan Y.S."/>
            <person name="Xia L.Y."/>
            <person name="Li J."/>
            <person name="Zhao F."/>
            <person name="Cao W.C."/>
        </authorList>
    </citation>
    <scope>NUCLEOTIDE SEQUENCE</scope>
    <source>
        <strain evidence="2">Rmic-2018</strain>
    </source>
</reference>
<protein>
    <recommendedName>
        <fullName evidence="1">PiggyBac transposable element-derived protein domain-containing protein</fullName>
    </recommendedName>
</protein>
<dbReference type="VEuPathDB" id="VectorBase:LOC119172966"/>
<reference evidence="2" key="2">
    <citation type="submission" date="2021-09" db="EMBL/GenBank/DDBJ databases">
        <authorList>
            <person name="Jia N."/>
            <person name="Wang J."/>
            <person name="Shi W."/>
            <person name="Du L."/>
            <person name="Sun Y."/>
            <person name="Zhan W."/>
            <person name="Jiang J."/>
            <person name="Wang Q."/>
            <person name="Zhang B."/>
            <person name="Ji P."/>
            <person name="Sakyi L.B."/>
            <person name="Cui X."/>
            <person name="Yuan T."/>
            <person name="Jiang B."/>
            <person name="Yang W."/>
            <person name="Lam T.T.-Y."/>
            <person name="Chang Q."/>
            <person name="Ding S."/>
            <person name="Wang X."/>
            <person name="Zhu J."/>
            <person name="Ruan X."/>
            <person name="Zhao L."/>
            <person name="Wei J."/>
            <person name="Que T."/>
            <person name="Du C."/>
            <person name="Cheng J."/>
            <person name="Dai P."/>
            <person name="Han X."/>
            <person name="Huang E."/>
            <person name="Gao Y."/>
            <person name="Liu J."/>
            <person name="Shao H."/>
            <person name="Ye R."/>
            <person name="Li L."/>
            <person name="Wei W."/>
            <person name="Wang X."/>
            <person name="Wang C."/>
            <person name="Huo Q."/>
            <person name="Li W."/>
            <person name="Guo W."/>
            <person name="Chen H."/>
            <person name="Chen S."/>
            <person name="Zhou L."/>
            <person name="Zhou L."/>
            <person name="Ni X."/>
            <person name="Tian J."/>
            <person name="Zhou Y."/>
            <person name="Sheng Y."/>
            <person name="Liu T."/>
            <person name="Pan Y."/>
            <person name="Xia L."/>
            <person name="Li J."/>
            <person name="Zhao F."/>
            <person name="Cao W."/>
        </authorList>
    </citation>
    <scope>NUCLEOTIDE SEQUENCE</scope>
    <source>
        <strain evidence="2">Rmic-2018</strain>
        <tissue evidence="2">Larvae</tissue>
    </source>
</reference>
<evidence type="ECO:0000313" key="2">
    <source>
        <dbReference type="EMBL" id="KAH8028424.1"/>
    </source>
</evidence>
<evidence type="ECO:0000313" key="3">
    <source>
        <dbReference type="Proteomes" id="UP000821866"/>
    </source>
</evidence>
<name>A0A9J6E306_RHIMP</name>
<evidence type="ECO:0000259" key="1">
    <source>
        <dbReference type="Pfam" id="PF13843"/>
    </source>
</evidence>
<dbReference type="PANTHER" id="PTHR47272:SF2">
    <property type="entry name" value="PIGGYBAC TRANSPOSABLE ELEMENT-DERIVED PROTEIN 3-LIKE"/>
    <property type="match status" value="1"/>
</dbReference>